<evidence type="ECO:0000256" key="2">
    <source>
        <dbReference type="ARBA" id="ARBA00023125"/>
    </source>
</evidence>
<feature type="domain" description="HMG box" evidence="6">
    <location>
        <begin position="18"/>
        <end position="86"/>
    </location>
</feature>
<evidence type="ECO:0000313" key="7">
    <source>
        <dbReference type="EMBL" id="EAR99836.3"/>
    </source>
</evidence>
<feature type="compositionally biased region" description="Basic and acidic residues" evidence="5">
    <location>
        <begin position="131"/>
        <end position="143"/>
    </location>
</feature>
<keyword evidence="2 4" id="KW-0238">DNA-binding</keyword>
<dbReference type="PANTHER" id="PTHR48112">
    <property type="entry name" value="HIGH MOBILITY GROUP PROTEIN DSP1"/>
    <property type="match status" value="1"/>
</dbReference>
<dbReference type="GeneID" id="7841625"/>
<dbReference type="Proteomes" id="UP000009168">
    <property type="component" value="Unassembled WGS sequence"/>
</dbReference>
<dbReference type="SUPFAM" id="SSF47095">
    <property type="entry name" value="HMG-box"/>
    <property type="match status" value="1"/>
</dbReference>
<evidence type="ECO:0000256" key="4">
    <source>
        <dbReference type="PROSITE-ProRule" id="PRU00267"/>
    </source>
</evidence>
<keyword evidence="8" id="KW-1185">Reference proteome</keyword>
<name>I7MKQ6_TETTS</name>
<accession>I7MKQ6</accession>
<dbReference type="OrthoDB" id="1919336at2759"/>
<feature type="region of interest" description="Disordered" evidence="5">
    <location>
        <begin position="100"/>
        <end position="143"/>
    </location>
</feature>
<proteinExistence type="predicted"/>
<feature type="DNA-binding region" description="HMG box" evidence="4">
    <location>
        <begin position="18"/>
        <end position="86"/>
    </location>
</feature>
<dbReference type="PROSITE" id="PS50118">
    <property type="entry name" value="HMG_BOX_2"/>
    <property type="match status" value="1"/>
</dbReference>
<dbReference type="KEGG" id="tet:TTHERM_00660180"/>
<dbReference type="InParanoid" id="I7MKQ6"/>
<feature type="region of interest" description="Disordered" evidence="5">
    <location>
        <begin position="1"/>
        <end position="22"/>
    </location>
</feature>
<dbReference type="SMART" id="SM00398">
    <property type="entry name" value="HMG"/>
    <property type="match status" value="1"/>
</dbReference>
<sequence length="143" mass="16486">MSKAASQYATLEDLPSKPKRPQTGFFIYKSEVFAKRRTECPNLKVPEIVSKISEEYKALPEKEKQKYEEAYRKEKATYDKQNDQWKEKYGDIEKSLKDQAKKALKEKTKKSKAAEKELEKSKKKAPAAAPAKKDDKKAPAKKK</sequence>
<dbReference type="InterPro" id="IPR009071">
    <property type="entry name" value="HMG_box_dom"/>
</dbReference>
<dbReference type="RefSeq" id="XP_001020081.3">
    <property type="nucleotide sequence ID" value="XM_001020081.3"/>
</dbReference>
<protein>
    <submittedName>
        <fullName evidence="7">High mobility group (HMG) box protein</fullName>
    </submittedName>
</protein>
<evidence type="ECO:0000256" key="3">
    <source>
        <dbReference type="ARBA" id="ARBA00023242"/>
    </source>
</evidence>
<dbReference type="HOGENOM" id="CLU_1810050_0_0_1"/>
<dbReference type="EMBL" id="GG662634">
    <property type="protein sequence ID" value="EAR99836.3"/>
    <property type="molecule type" value="Genomic_DNA"/>
</dbReference>
<gene>
    <name evidence="7" type="ORF">TTHERM_00660180</name>
</gene>
<reference evidence="8" key="1">
    <citation type="journal article" date="2006" name="PLoS Biol.">
        <title>Macronuclear genome sequence of the ciliate Tetrahymena thermophila, a model eukaryote.</title>
        <authorList>
            <person name="Eisen J.A."/>
            <person name="Coyne R.S."/>
            <person name="Wu M."/>
            <person name="Wu D."/>
            <person name="Thiagarajan M."/>
            <person name="Wortman J.R."/>
            <person name="Badger J.H."/>
            <person name="Ren Q."/>
            <person name="Amedeo P."/>
            <person name="Jones K.M."/>
            <person name="Tallon L.J."/>
            <person name="Delcher A.L."/>
            <person name="Salzberg S.L."/>
            <person name="Silva J.C."/>
            <person name="Haas B.J."/>
            <person name="Majoros W.H."/>
            <person name="Farzad M."/>
            <person name="Carlton J.M."/>
            <person name="Smith R.K. Jr."/>
            <person name="Garg J."/>
            <person name="Pearlman R.E."/>
            <person name="Karrer K.M."/>
            <person name="Sun L."/>
            <person name="Manning G."/>
            <person name="Elde N.C."/>
            <person name="Turkewitz A.P."/>
            <person name="Asai D.J."/>
            <person name="Wilkes D.E."/>
            <person name="Wang Y."/>
            <person name="Cai H."/>
            <person name="Collins K."/>
            <person name="Stewart B.A."/>
            <person name="Lee S.R."/>
            <person name="Wilamowska K."/>
            <person name="Weinberg Z."/>
            <person name="Ruzzo W.L."/>
            <person name="Wloga D."/>
            <person name="Gaertig J."/>
            <person name="Frankel J."/>
            <person name="Tsao C.-C."/>
            <person name="Gorovsky M.A."/>
            <person name="Keeling P.J."/>
            <person name="Waller R.F."/>
            <person name="Patron N.J."/>
            <person name="Cherry J.M."/>
            <person name="Stover N.A."/>
            <person name="Krieger C.J."/>
            <person name="del Toro C."/>
            <person name="Ryder H.F."/>
            <person name="Williamson S.C."/>
            <person name="Barbeau R.A."/>
            <person name="Hamilton E.P."/>
            <person name="Orias E."/>
        </authorList>
    </citation>
    <scope>NUCLEOTIDE SEQUENCE [LARGE SCALE GENOMIC DNA]</scope>
    <source>
        <strain evidence="8">SB210</strain>
    </source>
</reference>
<evidence type="ECO:0000256" key="5">
    <source>
        <dbReference type="SAM" id="MobiDB-lite"/>
    </source>
</evidence>
<evidence type="ECO:0000259" key="6">
    <source>
        <dbReference type="PROSITE" id="PS50118"/>
    </source>
</evidence>
<dbReference type="PANTHER" id="PTHR48112:SF32">
    <property type="entry name" value="HIGH MOBILITY GROUP PROTEIN B3"/>
    <property type="match status" value="1"/>
</dbReference>
<dbReference type="OMA" id="RRTECPN"/>
<organism evidence="7 8">
    <name type="scientific">Tetrahymena thermophila (strain SB210)</name>
    <dbReference type="NCBI Taxonomy" id="312017"/>
    <lineage>
        <taxon>Eukaryota</taxon>
        <taxon>Sar</taxon>
        <taxon>Alveolata</taxon>
        <taxon>Ciliophora</taxon>
        <taxon>Intramacronucleata</taxon>
        <taxon>Oligohymenophorea</taxon>
        <taxon>Hymenostomatida</taxon>
        <taxon>Tetrahymenina</taxon>
        <taxon>Tetrahymenidae</taxon>
        <taxon>Tetrahymena</taxon>
    </lineage>
</organism>
<dbReference type="GO" id="GO:0005634">
    <property type="term" value="C:nucleus"/>
    <property type="evidence" value="ECO:0007669"/>
    <property type="project" value="UniProtKB-SubCell"/>
</dbReference>
<feature type="compositionally biased region" description="Basic and acidic residues" evidence="5">
    <location>
        <begin position="100"/>
        <end position="120"/>
    </location>
</feature>
<comment type="subcellular location">
    <subcellularLocation>
        <location evidence="1">Nucleus</location>
    </subcellularLocation>
</comment>
<dbReference type="CDD" id="cd00084">
    <property type="entry name" value="HMG-box_SF"/>
    <property type="match status" value="1"/>
</dbReference>
<dbReference type="InterPro" id="IPR036910">
    <property type="entry name" value="HMG_box_dom_sf"/>
</dbReference>
<dbReference type="Pfam" id="PF00505">
    <property type="entry name" value="HMG_box"/>
    <property type="match status" value="1"/>
</dbReference>
<dbReference type="InterPro" id="IPR050342">
    <property type="entry name" value="HMGB"/>
</dbReference>
<evidence type="ECO:0000313" key="8">
    <source>
        <dbReference type="Proteomes" id="UP000009168"/>
    </source>
</evidence>
<keyword evidence="3 4" id="KW-0539">Nucleus</keyword>
<dbReference type="Gene3D" id="1.10.30.10">
    <property type="entry name" value="High mobility group box domain"/>
    <property type="match status" value="1"/>
</dbReference>
<dbReference type="GO" id="GO:0003677">
    <property type="term" value="F:DNA binding"/>
    <property type="evidence" value="ECO:0007669"/>
    <property type="project" value="UniProtKB-UniRule"/>
</dbReference>
<evidence type="ECO:0000256" key="1">
    <source>
        <dbReference type="ARBA" id="ARBA00004123"/>
    </source>
</evidence>
<dbReference type="AlphaFoldDB" id="I7MKQ6"/>